<dbReference type="PANTHER" id="PTHR21600:SF71">
    <property type="entry name" value="PSEUDOURIDINE SYNTHASE"/>
    <property type="match status" value="1"/>
</dbReference>
<dbReference type="GO" id="GO:0140098">
    <property type="term" value="F:catalytic activity, acting on RNA"/>
    <property type="evidence" value="ECO:0007669"/>
    <property type="project" value="UniProtKB-ARBA"/>
</dbReference>
<dbReference type="SUPFAM" id="SSF55120">
    <property type="entry name" value="Pseudouridine synthase"/>
    <property type="match status" value="1"/>
</dbReference>
<dbReference type="GO" id="GO:0000455">
    <property type="term" value="P:enzyme-directed rRNA pseudouridine synthesis"/>
    <property type="evidence" value="ECO:0007669"/>
    <property type="project" value="TreeGrafter"/>
</dbReference>
<keyword evidence="4 6" id="KW-0413">Isomerase</keyword>
<comment type="function">
    <text evidence="4">Responsible for synthesis of pseudouridine from uracil.</text>
</comment>
<evidence type="ECO:0000259" key="5">
    <source>
        <dbReference type="Pfam" id="PF00849"/>
    </source>
</evidence>
<keyword evidence="7" id="KW-1185">Reference proteome</keyword>
<accession>A0AAJ2K0A1</accession>
<proteinExistence type="inferred from homology"/>
<protein>
    <recommendedName>
        <fullName evidence="4">Pseudouridine synthase</fullName>
        <ecNumber evidence="4">5.4.99.-</ecNumber>
    </recommendedName>
</protein>
<dbReference type="CDD" id="cd02869">
    <property type="entry name" value="PseudoU_synth_RluA_like"/>
    <property type="match status" value="1"/>
</dbReference>
<dbReference type="PANTHER" id="PTHR21600">
    <property type="entry name" value="MITOCHONDRIAL RNA PSEUDOURIDINE SYNTHASE"/>
    <property type="match status" value="1"/>
</dbReference>
<name>A0AAJ2K0A1_9BACL</name>
<evidence type="ECO:0000256" key="3">
    <source>
        <dbReference type="PIRSR" id="PIRSR606225-1"/>
    </source>
</evidence>
<dbReference type="GO" id="GO:0003723">
    <property type="term" value="F:RNA binding"/>
    <property type="evidence" value="ECO:0007669"/>
    <property type="project" value="InterPro"/>
</dbReference>
<feature type="domain" description="Pseudouridine synthase RsuA/RluA-like" evidence="5">
    <location>
        <begin position="87"/>
        <end position="239"/>
    </location>
</feature>
<dbReference type="InterPro" id="IPR006145">
    <property type="entry name" value="PsdUridine_synth_RsuA/RluA"/>
</dbReference>
<dbReference type="InterPro" id="IPR050188">
    <property type="entry name" value="RluA_PseudoU_synthase"/>
</dbReference>
<reference evidence="7" key="1">
    <citation type="submission" date="2023-09" db="EMBL/GenBank/DDBJ databases">
        <title>Paenibacillus sp. chi10 Genome sequencing and assembly.</title>
        <authorList>
            <person name="Kim I."/>
        </authorList>
    </citation>
    <scope>NUCLEOTIDE SEQUENCE [LARGE SCALE GENOMIC DNA]</scope>
    <source>
        <strain evidence="7">chi10</strain>
    </source>
</reference>
<dbReference type="InterPro" id="IPR020103">
    <property type="entry name" value="PsdUridine_synth_cat_dom_sf"/>
</dbReference>
<comment type="similarity">
    <text evidence="2 4">Belongs to the pseudouridine synthase RluA family.</text>
</comment>
<evidence type="ECO:0000256" key="2">
    <source>
        <dbReference type="ARBA" id="ARBA00010876"/>
    </source>
</evidence>
<evidence type="ECO:0000313" key="7">
    <source>
        <dbReference type="Proteomes" id="UP001250538"/>
    </source>
</evidence>
<evidence type="ECO:0000313" key="6">
    <source>
        <dbReference type="EMBL" id="MDT8979721.1"/>
    </source>
</evidence>
<dbReference type="Proteomes" id="UP001250538">
    <property type="component" value="Unassembled WGS sequence"/>
</dbReference>
<organism evidence="6 7">
    <name type="scientific">Paenibacillus suaedae</name>
    <dbReference type="NCBI Taxonomy" id="3077233"/>
    <lineage>
        <taxon>Bacteria</taxon>
        <taxon>Bacillati</taxon>
        <taxon>Bacillota</taxon>
        <taxon>Bacilli</taxon>
        <taxon>Bacillales</taxon>
        <taxon>Paenibacillaceae</taxon>
        <taxon>Paenibacillus</taxon>
    </lineage>
</organism>
<dbReference type="GO" id="GO:0009982">
    <property type="term" value="F:pseudouridine synthase activity"/>
    <property type="evidence" value="ECO:0007669"/>
    <property type="project" value="InterPro"/>
</dbReference>
<evidence type="ECO:0000256" key="1">
    <source>
        <dbReference type="ARBA" id="ARBA00000073"/>
    </source>
</evidence>
<dbReference type="Gene3D" id="3.30.2350.10">
    <property type="entry name" value="Pseudouridine synthase"/>
    <property type="match status" value="1"/>
</dbReference>
<sequence length="295" mass="33302">MTRYWRRQGEWIEFMPGKASLQDEQSTLAWLISELRLPKKFVHRMNHAGDIRTAGDRLRVKWFVAESDAYEPADAPAEVLYEDDACLVVYKPAGMAVHPTTPEQDKRRDSLAHAVACHYLWTGQASKVLHIHRLDVDTTGPVLYAKQPCTQVILDEMMREKKIERIYHAIVQGTLTPASGTVDAPIGKDRHHRGKYRVSDSGAPAITHYETLQPGSELSLVRLTLETGRTHQIRVHMSAKGHPLAGDTQYGGDGKLISRQALHGESLRFIHPLSGEQIVVDAPWPEDMLRLRQKI</sequence>
<dbReference type="RefSeq" id="WP_139295429.1">
    <property type="nucleotide sequence ID" value="NZ_JAVYAA010000008.1"/>
</dbReference>
<dbReference type="EMBL" id="JAVYAA010000008">
    <property type="protein sequence ID" value="MDT8979721.1"/>
    <property type="molecule type" value="Genomic_DNA"/>
</dbReference>
<dbReference type="EC" id="5.4.99.-" evidence="4"/>
<evidence type="ECO:0000256" key="4">
    <source>
        <dbReference type="RuleBase" id="RU362028"/>
    </source>
</evidence>
<comment type="catalytic activity">
    <reaction evidence="1 4">
        <text>a uridine in RNA = a pseudouridine in RNA</text>
        <dbReference type="Rhea" id="RHEA:48348"/>
        <dbReference type="Rhea" id="RHEA-COMP:12068"/>
        <dbReference type="Rhea" id="RHEA-COMP:12069"/>
        <dbReference type="ChEBI" id="CHEBI:65314"/>
        <dbReference type="ChEBI" id="CHEBI:65315"/>
    </reaction>
</comment>
<gene>
    <name evidence="6" type="ORF">RQP50_26155</name>
</gene>
<feature type="active site" evidence="3">
    <location>
        <position position="135"/>
    </location>
</feature>
<dbReference type="NCBIfam" id="TIGR00005">
    <property type="entry name" value="rluA_subfam"/>
    <property type="match status" value="1"/>
</dbReference>
<dbReference type="InterPro" id="IPR006225">
    <property type="entry name" value="PsdUridine_synth_RluC/D"/>
</dbReference>
<comment type="caution">
    <text evidence="6">The sequence shown here is derived from an EMBL/GenBank/DDBJ whole genome shotgun (WGS) entry which is preliminary data.</text>
</comment>
<dbReference type="AlphaFoldDB" id="A0AAJ2K0A1"/>
<dbReference type="Pfam" id="PF00849">
    <property type="entry name" value="PseudoU_synth_2"/>
    <property type="match status" value="1"/>
</dbReference>